<comment type="caution">
    <text evidence="3">The sequence shown here is derived from an EMBL/GenBank/DDBJ whole genome shotgun (WGS) entry which is preliminary data.</text>
</comment>
<sequence>MLTLIALVAWSAASVAFAMPKDIMSSGNESSPLDAVHTPIAISNANVSIYTDNAEERMITVPEEFDSVLGKWHLSSFSDLPEEEQKAKVANLAPRIRAVNDKFSDLTRATENRNIFEGKGISDWKKFVTEQYQDTKVAWEVMFIMLASRFPGDDLAIVLVEGAKINGVKGIVAKMIDLQIKKWDPAKVFELLQFEQTGGNPITSPLFLKWTAFVRLRFSEMTEMADQVLSVLAIHFEKDVAALCSALVAGTKTDGVKTIAERLLDHQLRLWGDAKIEGPERFFKLLELEQTGDKLFASPLFPGWVDYLKSRFDKKFYEDEMFSFLAGQYTTEDLTRVFVAGTKVAKVAQIAASMLKYQVRGWAFEKLSEKEVFELLQIHQQSGDLLERPLFFVWVSFVNLRYNSPREAEIKKFTFLEDYCKGDDLAKVLVAAIKSDSTKLLAEQRLNSQIDVWVREKKDVTSVFNLLELHDQTGDNLFASSLFSKWITYVSSRFPDELEATKAMISTLRSVYKEDLGRILAEGAKIERMKAVAEILQKALNEESVPKRHNIDLNELPTQKRQKIDLNEPRLPEDDLEEPSSREE</sequence>
<evidence type="ECO:0000313" key="4">
    <source>
        <dbReference type="Proteomes" id="UP000286097"/>
    </source>
</evidence>
<keyword evidence="2" id="KW-0732">Signal</keyword>
<proteinExistence type="predicted"/>
<protein>
    <recommendedName>
        <fullName evidence="5">RxLR effector candidate protein</fullName>
    </recommendedName>
</protein>
<gene>
    <name evidence="3" type="ORF">DD237_005056</name>
</gene>
<dbReference type="AlphaFoldDB" id="A0A425CAB4"/>
<evidence type="ECO:0000256" key="2">
    <source>
        <dbReference type="SAM" id="SignalP"/>
    </source>
</evidence>
<feature type="chain" id="PRO_5019170412" description="RxLR effector candidate protein" evidence="2">
    <location>
        <begin position="19"/>
        <end position="584"/>
    </location>
</feature>
<feature type="region of interest" description="Disordered" evidence="1">
    <location>
        <begin position="550"/>
        <end position="584"/>
    </location>
</feature>
<dbReference type="EMBL" id="QKXF01000223">
    <property type="protein sequence ID" value="RQM13983.1"/>
    <property type="molecule type" value="Genomic_DNA"/>
</dbReference>
<reference evidence="3 4" key="1">
    <citation type="submission" date="2018-06" db="EMBL/GenBank/DDBJ databases">
        <title>Comparative genomics of downy mildews reveals potential adaptations to biotrophy.</title>
        <authorList>
            <person name="Fletcher K."/>
            <person name="Klosterman S.J."/>
            <person name="Derevnina L."/>
            <person name="Martin F."/>
            <person name="Koike S."/>
            <person name="Reyes Chin-Wo S."/>
            <person name="Mou B."/>
            <person name="Michelmore R."/>
        </authorList>
    </citation>
    <scope>NUCLEOTIDE SEQUENCE [LARGE SCALE GENOMIC DNA]</scope>
    <source>
        <strain evidence="3 4">R13</strain>
    </source>
</reference>
<dbReference type="VEuPathDB" id="FungiDB:DD237_005056"/>
<evidence type="ECO:0000313" key="3">
    <source>
        <dbReference type="EMBL" id="RQM13983.1"/>
    </source>
</evidence>
<dbReference type="Proteomes" id="UP000286097">
    <property type="component" value="Unassembled WGS sequence"/>
</dbReference>
<name>A0A425CAB4_9STRA</name>
<feature type="compositionally biased region" description="Basic and acidic residues" evidence="1">
    <location>
        <begin position="562"/>
        <end position="584"/>
    </location>
</feature>
<evidence type="ECO:0008006" key="5">
    <source>
        <dbReference type="Google" id="ProtNLM"/>
    </source>
</evidence>
<feature type="signal peptide" evidence="2">
    <location>
        <begin position="1"/>
        <end position="18"/>
    </location>
</feature>
<accession>A0A425CAB4</accession>
<evidence type="ECO:0000256" key="1">
    <source>
        <dbReference type="SAM" id="MobiDB-lite"/>
    </source>
</evidence>
<organism evidence="3 4">
    <name type="scientific">Peronospora effusa</name>
    <dbReference type="NCBI Taxonomy" id="542832"/>
    <lineage>
        <taxon>Eukaryota</taxon>
        <taxon>Sar</taxon>
        <taxon>Stramenopiles</taxon>
        <taxon>Oomycota</taxon>
        <taxon>Peronosporomycetes</taxon>
        <taxon>Peronosporales</taxon>
        <taxon>Peronosporaceae</taxon>
        <taxon>Peronospora</taxon>
    </lineage>
</organism>